<dbReference type="EMBL" id="MGJB01000001">
    <property type="protein sequence ID" value="OGM99251.1"/>
    <property type="molecule type" value="Genomic_DNA"/>
</dbReference>
<gene>
    <name evidence="2" type="ORF">A2649_03875</name>
</gene>
<evidence type="ECO:0000313" key="3">
    <source>
        <dbReference type="Proteomes" id="UP000176893"/>
    </source>
</evidence>
<keyword evidence="1" id="KW-0812">Transmembrane</keyword>
<dbReference type="AlphaFoldDB" id="A0A1F8EEI7"/>
<sequence>MNALVWAGSILALLTYFPLWKQIRSGKAKQNLLTWALWGTLDAVIAATIIVQKGNFLLPMVYTIGSMLTVYFILKTGNRAVWTWFETMVVLLTIASMMIWYFSGGKAAAVASTMAMCIAGIPQLVDAWKKPQDMPFLAYISYSIANCLSTAGGKSWAIKERFYPAGATVLSFLIAAFAARKYFLEPTSVKLVDKSSSTGFELH</sequence>
<comment type="caution">
    <text evidence="2">The sequence shown here is derived from an EMBL/GenBank/DDBJ whole genome shotgun (WGS) entry which is preliminary data.</text>
</comment>
<organism evidence="2 3">
    <name type="scientific">Candidatus Yanofskybacteria bacterium RIFCSPHIGHO2_01_FULL_41_26</name>
    <dbReference type="NCBI Taxonomy" id="1802661"/>
    <lineage>
        <taxon>Bacteria</taxon>
        <taxon>Candidatus Yanofskyibacteriota</taxon>
    </lineage>
</organism>
<keyword evidence="1" id="KW-0472">Membrane</keyword>
<evidence type="ECO:0000256" key="1">
    <source>
        <dbReference type="SAM" id="Phobius"/>
    </source>
</evidence>
<feature type="transmembrane region" description="Helical" evidence="1">
    <location>
        <begin position="162"/>
        <end position="179"/>
    </location>
</feature>
<feature type="transmembrane region" description="Helical" evidence="1">
    <location>
        <begin position="56"/>
        <end position="74"/>
    </location>
</feature>
<keyword evidence="1" id="KW-1133">Transmembrane helix</keyword>
<accession>A0A1F8EEI7</accession>
<reference evidence="2 3" key="1">
    <citation type="journal article" date="2016" name="Nat. Commun.">
        <title>Thousands of microbial genomes shed light on interconnected biogeochemical processes in an aquifer system.</title>
        <authorList>
            <person name="Anantharaman K."/>
            <person name="Brown C.T."/>
            <person name="Hug L.A."/>
            <person name="Sharon I."/>
            <person name="Castelle C.J."/>
            <person name="Probst A.J."/>
            <person name="Thomas B.C."/>
            <person name="Singh A."/>
            <person name="Wilkins M.J."/>
            <person name="Karaoz U."/>
            <person name="Brodie E.L."/>
            <person name="Williams K.H."/>
            <person name="Hubbard S.S."/>
            <person name="Banfield J.F."/>
        </authorList>
    </citation>
    <scope>NUCLEOTIDE SEQUENCE [LARGE SCALE GENOMIC DNA]</scope>
</reference>
<feature type="transmembrane region" description="Helical" evidence="1">
    <location>
        <begin position="32"/>
        <end position="50"/>
    </location>
</feature>
<feature type="transmembrane region" description="Helical" evidence="1">
    <location>
        <begin position="6"/>
        <end position="23"/>
    </location>
</feature>
<protein>
    <submittedName>
        <fullName evidence="2">Uncharacterized protein</fullName>
    </submittedName>
</protein>
<proteinExistence type="predicted"/>
<dbReference type="Proteomes" id="UP000176893">
    <property type="component" value="Unassembled WGS sequence"/>
</dbReference>
<feature type="transmembrane region" description="Helical" evidence="1">
    <location>
        <begin position="81"/>
        <end position="101"/>
    </location>
</feature>
<name>A0A1F8EEI7_9BACT</name>
<evidence type="ECO:0000313" key="2">
    <source>
        <dbReference type="EMBL" id="OGM99251.1"/>
    </source>
</evidence>